<evidence type="ECO:0000313" key="1">
    <source>
        <dbReference type="EMBL" id="GMS77995.1"/>
    </source>
</evidence>
<name>A0AAV5S7S4_9BILA</name>
<organism evidence="1 2">
    <name type="scientific">Pristionchus entomophagus</name>
    <dbReference type="NCBI Taxonomy" id="358040"/>
    <lineage>
        <taxon>Eukaryota</taxon>
        <taxon>Metazoa</taxon>
        <taxon>Ecdysozoa</taxon>
        <taxon>Nematoda</taxon>
        <taxon>Chromadorea</taxon>
        <taxon>Rhabditida</taxon>
        <taxon>Rhabditina</taxon>
        <taxon>Diplogasteromorpha</taxon>
        <taxon>Diplogasteroidea</taxon>
        <taxon>Neodiplogasteridae</taxon>
        <taxon>Pristionchus</taxon>
    </lineage>
</organism>
<sequence>GSLHEKLSSIVVAPPPDGIMTPLGSLRKEPRFRVKDIQANWSLEDRNGGPRVVLASDNVPAVISVDFYT</sequence>
<dbReference type="Proteomes" id="UP001432027">
    <property type="component" value="Unassembled WGS sequence"/>
</dbReference>
<dbReference type="EMBL" id="BTSX01000001">
    <property type="protein sequence ID" value="GMS77995.1"/>
    <property type="molecule type" value="Genomic_DNA"/>
</dbReference>
<accession>A0AAV5S7S4</accession>
<protein>
    <submittedName>
        <fullName evidence="1">Uncharacterized protein</fullName>
    </submittedName>
</protein>
<proteinExistence type="predicted"/>
<reference evidence="1" key="1">
    <citation type="submission" date="2023-10" db="EMBL/GenBank/DDBJ databases">
        <title>Genome assembly of Pristionchus species.</title>
        <authorList>
            <person name="Yoshida K."/>
            <person name="Sommer R.J."/>
        </authorList>
    </citation>
    <scope>NUCLEOTIDE SEQUENCE</scope>
    <source>
        <strain evidence="1">RS0144</strain>
    </source>
</reference>
<gene>
    <name evidence="1" type="ORF">PENTCL1PPCAC_170</name>
</gene>
<feature type="non-terminal residue" evidence="1">
    <location>
        <position position="1"/>
    </location>
</feature>
<feature type="non-terminal residue" evidence="1">
    <location>
        <position position="69"/>
    </location>
</feature>
<keyword evidence="2" id="KW-1185">Reference proteome</keyword>
<comment type="caution">
    <text evidence="1">The sequence shown here is derived from an EMBL/GenBank/DDBJ whole genome shotgun (WGS) entry which is preliminary data.</text>
</comment>
<evidence type="ECO:0000313" key="2">
    <source>
        <dbReference type="Proteomes" id="UP001432027"/>
    </source>
</evidence>
<dbReference type="AlphaFoldDB" id="A0AAV5S7S4"/>